<dbReference type="Pfam" id="PF01380">
    <property type="entry name" value="SIS"/>
    <property type="match status" value="1"/>
</dbReference>
<proteinExistence type="predicted"/>
<feature type="domain" description="SIS" evidence="2">
    <location>
        <begin position="229"/>
        <end position="379"/>
    </location>
</feature>
<dbReference type="GO" id="GO:0016853">
    <property type="term" value="F:isomerase activity"/>
    <property type="evidence" value="ECO:0007669"/>
    <property type="project" value="UniProtKB-KW"/>
</dbReference>
<dbReference type="Proteomes" id="UP000273083">
    <property type="component" value="Unassembled WGS sequence"/>
</dbReference>
<dbReference type="GO" id="GO:1901135">
    <property type="term" value="P:carbohydrate derivative metabolic process"/>
    <property type="evidence" value="ECO:0007669"/>
    <property type="project" value="InterPro"/>
</dbReference>
<dbReference type="InterPro" id="IPR046348">
    <property type="entry name" value="SIS_dom_sf"/>
</dbReference>
<name>A0A3N1X4R3_9FIRM</name>
<dbReference type="Gene3D" id="3.40.50.10490">
    <property type="entry name" value="Glucose-6-phosphate isomerase like protein, domain 1"/>
    <property type="match status" value="2"/>
</dbReference>
<dbReference type="AlphaFoldDB" id="A0A3N1X4R3"/>
<accession>A0A3N1X4R3</accession>
<dbReference type="InterPro" id="IPR001347">
    <property type="entry name" value="SIS_dom"/>
</dbReference>
<protein>
    <submittedName>
        <fullName evidence="3">Galactosamine 6-phosphate isomerase AgaS</fullName>
    </submittedName>
</protein>
<evidence type="ECO:0000256" key="1">
    <source>
        <dbReference type="ARBA" id="ARBA00022737"/>
    </source>
</evidence>
<dbReference type="EMBL" id="RJVG01000020">
    <property type="protein sequence ID" value="ROR21765.1"/>
    <property type="molecule type" value="Genomic_DNA"/>
</dbReference>
<dbReference type="CDD" id="cd05008">
    <property type="entry name" value="SIS_GlmS_GlmD_1"/>
    <property type="match status" value="1"/>
</dbReference>
<dbReference type="SUPFAM" id="SSF53697">
    <property type="entry name" value="SIS domain"/>
    <property type="match status" value="1"/>
</dbReference>
<gene>
    <name evidence="3" type="ORF">EDD66_12013</name>
</gene>
<dbReference type="InterPro" id="IPR050303">
    <property type="entry name" value="GatZ_KbaZ_carbometab"/>
</dbReference>
<evidence type="ECO:0000313" key="4">
    <source>
        <dbReference type="Proteomes" id="UP000273083"/>
    </source>
</evidence>
<evidence type="ECO:0000259" key="2">
    <source>
        <dbReference type="PROSITE" id="PS51464"/>
    </source>
</evidence>
<evidence type="ECO:0000313" key="3">
    <source>
        <dbReference type="EMBL" id="ROR21765.1"/>
    </source>
</evidence>
<dbReference type="GO" id="GO:0005886">
    <property type="term" value="C:plasma membrane"/>
    <property type="evidence" value="ECO:0007669"/>
    <property type="project" value="TreeGrafter"/>
</dbReference>
<dbReference type="RefSeq" id="WP_330511487.1">
    <property type="nucleotide sequence ID" value="NZ_RJVG01000020.1"/>
</dbReference>
<feature type="domain" description="SIS" evidence="2">
    <location>
        <begin position="55"/>
        <end position="210"/>
    </location>
</feature>
<reference evidence="3 4" key="1">
    <citation type="submission" date="2018-11" db="EMBL/GenBank/DDBJ databases">
        <title>Genomic Encyclopedia of Type Strains, Phase IV (KMG-IV): sequencing the most valuable type-strain genomes for metagenomic binning, comparative biology and taxonomic classification.</title>
        <authorList>
            <person name="Goeker M."/>
        </authorList>
    </citation>
    <scope>NUCLEOTIDE SEQUENCE [LARGE SCALE GENOMIC DNA]</scope>
    <source>
        <strain evidence="3 4">DSM 26537</strain>
    </source>
</reference>
<comment type="caution">
    <text evidence="3">The sequence shown here is derived from an EMBL/GenBank/DDBJ whole genome shotgun (WGS) entry which is preliminary data.</text>
</comment>
<keyword evidence="4" id="KW-1185">Reference proteome</keyword>
<dbReference type="InterPro" id="IPR035466">
    <property type="entry name" value="GlmS/AgaS_SIS"/>
</dbReference>
<keyword evidence="3" id="KW-0413">Isomerase</keyword>
<organism evidence="3 4">
    <name type="scientific">Mobilisporobacter senegalensis</name>
    <dbReference type="NCBI Taxonomy" id="1329262"/>
    <lineage>
        <taxon>Bacteria</taxon>
        <taxon>Bacillati</taxon>
        <taxon>Bacillota</taxon>
        <taxon>Clostridia</taxon>
        <taxon>Lachnospirales</taxon>
        <taxon>Lachnospiraceae</taxon>
        <taxon>Mobilisporobacter</taxon>
    </lineage>
</organism>
<dbReference type="GO" id="GO:0097367">
    <property type="term" value="F:carbohydrate derivative binding"/>
    <property type="evidence" value="ECO:0007669"/>
    <property type="project" value="InterPro"/>
</dbReference>
<dbReference type="GO" id="GO:0009401">
    <property type="term" value="P:phosphoenolpyruvate-dependent sugar phosphotransferase system"/>
    <property type="evidence" value="ECO:0007669"/>
    <property type="project" value="TreeGrafter"/>
</dbReference>
<dbReference type="PANTHER" id="PTHR32502">
    <property type="entry name" value="N-ACETYLGALACTOSAMINE PERMEASE II COMPONENT-RELATED"/>
    <property type="match status" value="1"/>
</dbReference>
<sequence length="399" mass="44996">MYFSINTSYKDFMIFGYSKEELEKLGAIHTATEIDQQPRLWMETVRIVEELQDKIVEFLKNKVDKDTRIIFTGAGSSYHVGNTICPHINRIVNARVESIATTDIVSNPMDILEEDTKTILVSFARSGNSPESIGAFQICQNNIKNITHLVITCNKDGNLAKMASEHEENFVILLPEETNDLAFAMTSSFSCMFLTGLLFFDIEHIKENKKIVEIIAHQGTEILKNEWQNVKLLAESKPKRIIYLGSGCFRELASELALKNLELTNGKIATMQEAILAFRHGPKTFINDSTLIIVLNSLDDYTNLYIYDLIKEIHNDVGEQKIAVMSYLDDNKLADICDKYLTMKGTVVPEVYACLNYALYGQMLGLFNSILVGNTPDNPNPDGTVNRVVKGVILHDYNN</sequence>
<dbReference type="PROSITE" id="PS51464">
    <property type="entry name" value="SIS"/>
    <property type="match status" value="2"/>
</dbReference>
<keyword evidence="1" id="KW-0677">Repeat</keyword>
<dbReference type="PANTHER" id="PTHR32502:SF3">
    <property type="entry name" value="D-GALACTOSAMINE-6-PHOSPHATE DEAMINASE AGAS-RELATED"/>
    <property type="match status" value="1"/>
</dbReference>